<feature type="compositionally biased region" description="Polar residues" evidence="1">
    <location>
        <begin position="64"/>
        <end position="79"/>
    </location>
</feature>
<sequence>MPVLTEEILRFICYGKRDSKTKRVSGGHIQDALKNGGGKKFHTEFPADWTVETVCEVFLSCDTNQSSNQRNQPKVQRNVSRGAYQE</sequence>
<feature type="region of interest" description="Disordered" evidence="1">
    <location>
        <begin position="64"/>
        <end position="86"/>
    </location>
</feature>
<dbReference type="AlphaFoldDB" id="A0A848RJJ6"/>
<protein>
    <submittedName>
        <fullName evidence="2">Protein kinase</fullName>
    </submittedName>
</protein>
<gene>
    <name evidence="2" type="ORF">HHJ74_04410</name>
</gene>
<dbReference type="EMBL" id="JABCUV010000003">
    <property type="protein sequence ID" value="NMW92942.1"/>
    <property type="molecule type" value="Genomic_DNA"/>
</dbReference>
<dbReference type="OrthoDB" id="3267958at2"/>
<evidence type="ECO:0000313" key="3">
    <source>
        <dbReference type="Proteomes" id="UP000582487"/>
    </source>
</evidence>
<dbReference type="Proteomes" id="UP000582487">
    <property type="component" value="Unassembled WGS sequence"/>
</dbReference>
<comment type="caution">
    <text evidence="2">The sequence shown here is derived from an EMBL/GenBank/DDBJ whole genome shotgun (WGS) entry which is preliminary data.</text>
</comment>
<keyword evidence="2" id="KW-0418">Kinase</keyword>
<proteinExistence type="predicted"/>
<accession>A0A848RJJ6</accession>
<evidence type="ECO:0000256" key="1">
    <source>
        <dbReference type="SAM" id="MobiDB-lite"/>
    </source>
</evidence>
<dbReference type="GO" id="GO:0016301">
    <property type="term" value="F:kinase activity"/>
    <property type="evidence" value="ECO:0007669"/>
    <property type="project" value="UniProtKB-KW"/>
</dbReference>
<keyword evidence="2" id="KW-0808">Transferase</keyword>
<organism evidence="2 3">
    <name type="scientific">Mobiluncus mulieris</name>
    <dbReference type="NCBI Taxonomy" id="2052"/>
    <lineage>
        <taxon>Bacteria</taxon>
        <taxon>Bacillati</taxon>
        <taxon>Actinomycetota</taxon>
        <taxon>Actinomycetes</taxon>
        <taxon>Actinomycetales</taxon>
        <taxon>Actinomycetaceae</taxon>
        <taxon>Mobiluncus</taxon>
    </lineage>
</organism>
<reference evidence="2 3" key="1">
    <citation type="submission" date="2020-04" db="EMBL/GenBank/DDBJ databases">
        <title>Antimicrobial susceptibility and clonality of vaginal-derived multi-drug resistant Mobiluncus isolates in China.</title>
        <authorList>
            <person name="Zhang X."/>
        </authorList>
    </citation>
    <scope>NUCLEOTIDE SEQUENCE [LARGE SCALE GENOMIC DNA]</scope>
    <source>
        <strain evidence="2 3">7</strain>
    </source>
</reference>
<evidence type="ECO:0000313" key="2">
    <source>
        <dbReference type="EMBL" id="NMW92942.1"/>
    </source>
</evidence>
<name>A0A848RJJ6_9ACTO</name>